<name>A0A858RL24_9BACT</name>
<evidence type="ECO:0000313" key="3">
    <source>
        <dbReference type="Proteomes" id="UP000501812"/>
    </source>
</evidence>
<dbReference type="Proteomes" id="UP000501812">
    <property type="component" value="Chromosome"/>
</dbReference>
<accession>A0A858RL24</accession>
<dbReference type="RefSeq" id="WP_169455701.1">
    <property type="nucleotide sequence ID" value="NZ_CP051774.1"/>
</dbReference>
<sequence length="1203" mass="130038">MKPNRSNRPRRRALRRGFALVISLSLMVLLTVLAVGLLTLSAMSLRASGAGEARAEAEANARMALLMAIGELQTSMGPDQRVSARASSISENAAEPNMLGAWDGWRWAPGSGSPSYSEKKRGFRRWLVSSADQNVVESVDSSPSELADPVWLINPETVGSPSGTSRGPGLRGSKVPMELSETRKGAYAWAVMDESLKAPVQLEDRLTENGQPRDLTNGEKIAQRQAPMRARPEQILAALSPEKLGDPAKLVSVDSAVIAAELNGGQGSGKEILKYQADVTPYSVGLLTDTANGGFKTDLTTIFESSTASPNVNDQATVYGTVNDGAPRWDYLRSHYQLNRRVSGAATGNPTLTLSSSTDLRPAATGIIASPSTERLLPVVAKLQVMFSMVSHYAHIGDRVTFFNTKGNPLGNTNYGVPHLAYDPVVTLYNPYDVTLNLQKLRIRVWDPPVLFAMKKNTEWLRPEFGSGDFHGLARFQIANEKNTAARRFFTMYLREMSGSVPGKAITLQPGEVKVFSPWVETDWTWGKETAGGYTPKTFFDWDAALDFGNKDGRTGQTFGLETVPGWDPRAGLQADHLSYASRPDPTRYDFEKSNNWNGGWLGIKITDTFTVQSKPGKAHTNASRPDFRVDILAGSVNDYVQANPVQSAENSRDILRTYQFRFSNPTAEMSSNPSNPVISRTFKVGDILQAPGDKTVGGKTPFAILTMGAKTTTDPRDVSMPWLHNHPVMEGADQNSTKVGNALDTYDVSVNEVADFASFPNGIEIDPGSNRGFFGASSFSTRGVTNVPMFRVPLIPAASLGDLIPANLTASANLPRVTHAFGNSRSHPLIPSNAVSKGALISTGQMLDHSYLLNDALWDSTYFSTVANYSNSLVSGPNRGNLLTEFLKGEKKLLNPRLMPMLSGSGGPEEVASELDGSDDVELSRKLASVQAIQGPFNVNSDSVEAWKAFLSSLRDKDLLGWGNTDKSPDGKTGFPRATLPLAGDPLSNNSQSSIAVAGQARWAGFRALDDDQIATLATNIVKEIRLRAAADSAPSTTVGEFVNRRIGAASALQVKEGLIQTAINESGINGSMHADDSKDLRSTTVDGSRLTGIANPDARAGYSGEGAPSMLTQGDIMMALAPVITVRGDTFRVRAYGESRNPEGEVIAKAWCEAIVQRVPEYLDSEDKAEVKPGALQSEVNQRFGRRFNITSFRWLSPEEV</sequence>
<dbReference type="EMBL" id="CP051774">
    <property type="protein sequence ID" value="QJE97301.1"/>
    <property type="molecule type" value="Genomic_DNA"/>
</dbReference>
<keyword evidence="3" id="KW-1185">Reference proteome</keyword>
<reference evidence="2 3" key="1">
    <citation type="submission" date="2020-04" db="EMBL/GenBank/DDBJ databases">
        <title>Luteolibacter sp. G-1-1-1 isolated from soil.</title>
        <authorList>
            <person name="Dahal R.H."/>
        </authorList>
    </citation>
    <scope>NUCLEOTIDE SEQUENCE [LARGE SCALE GENOMIC DNA]</scope>
    <source>
        <strain evidence="2 3">G-1-1-1</strain>
    </source>
</reference>
<evidence type="ECO:0000313" key="2">
    <source>
        <dbReference type="EMBL" id="QJE97301.1"/>
    </source>
</evidence>
<organism evidence="2 3">
    <name type="scientific">Luteolibacter luteus</name>
    <dbReference type="NCBI Taxonomy" id="2728835"/>
    <lineage>
        <taxon>Bacteria</taxon>
        <taxon>Pseudomonadati</taxon>
        <taxon>Verrucomicrobiota</taxon>
        <taxon>Verrucomicrobiia</taxon>
        <taxon>Verrucomicrobiales</taxon>
        <taxon>Verrucomicrobiaceae</taxon>
        <taxon>Luteolibacter</taxon>
    </lineage>
</organism>
<dbReference type="KEGG" id="luo:HHL09_16405"/>
<evidence type="ECO:0008006" key="4">
    <source>
        <dbReference type="Google" id="ProtNLM"/>
    </source>
</evidence>
<feature type="region of interest" description="Disordered" evidence="1">
    <location>
        <begin position="1075"/>
        <end position="1103"/>
    </location>
</feature>
<gene>
    <name evidence="2" type="ORF">HHL09_16405</name>
</gene>
<feature type="region of interest" description="Disordered" evidence="1">
    <location>
        <begin position="155"/>
        <end position="175"/>
    </location>
</feature>
<dbReference type="AlphaFoldDB" id="A0A858RL24"/>
<evidence type="ECO:0000256" key="1">
    <source>
        <dbReference type="SAM" id="MobiDB-lite"/>
    </source>
</evidence>
<protein>
    <recommendedName>
        <fullName evidence="4">Verru_Chthon cassette protein A</fullName>
    </recommendedName>
</protein>
<proteinExistence type="predicted"/>